<dbReference type="EMBL" id="BMKA01000001">
    <property type="protein sequence ID" value="GGA11244.1"/>
    <property type="molecule type" value="Genomic_DNA"/>
</dbReference>
<keyword evidence="2" id="KW-1003">Cell membrane</keyword>
<proteinExistence type="predicted"/>
<organism evidence="9 10">
    <name type="scientific">Neptunicoccus cionae</name>
    <dbReference type="NCBI Taxonomy" id="2035344"/>
    <lineage>
        <taxon>Bacteria</taxon>
        <taxon>Pseudomonadati</taxon>
        <taxon>Pseudomonadota</taxon>
        <taxon>Alphaproteobacteria</taxon>
        <taxon>Rhodobacterales</taxon>
        <taxon>Paracoccaceae</taxon>
        <taxon>Neptunicoccus</taxon>
    </lineage>
</organism>
<dbReference type="AlphaFoldDB" id="A0A916QTR1"/>
<evidence type="ECO:0000313" key="10">
    <source>
        <dbReference type="Proteomes" id="UP000628017"/>
    </source>
</evidence>
<dbReference type="InterPro" id="IPR025405">
    <property type="entry name" value="DUF4131"/>
</dbReference>
<gene>
    <name evidence="9" type="ORF">GCM10011498_09270</name>
</gene>
<evidence type="ECO:0000256" key="2">
    <source>
        <dbReference type="ARBA" id="ARBA00022475"/>
    </source>
</evidence>
<dbReference type="PANTHER" id="PTHR30619:SF1">
    <property type="entry name" value="RECOMBINATION PROTEIN 2"/>
    <property type="match status" value="1"/>
</dbReference>
<evidence type="ECO:0000256" key="5">
    <source>
        <dbReference type="ARBA" id="ARBA00023136"/>
    </source>
</evidence>
<feature type="transmembrane region" description="Helical" evidence="6">
    <location>
        <begin position="324"/>
        <end position="357"/>
    </location>
</feature>
<feature type="transmembrane region" description="Helical" evidence="6">
    <location>
        <begin position="42"/>
        <end position="61"/>
    </location>
</feature>
<evidence type="ECO:0008006" key="11">
    <source>
        <dbReference type="Google" id="ProtNLM"/>
    </source>
</evidence>
<evidence type="ECO:0000256" key="6">
    <source>
        <dbReference type="SAM" id="Phobius"/>
    </source>
</evidence>
<dbReference type="Pfam" id="PF03772">
    <property type="entry name" value="Competence"/>
    <property type="match status" value="1"/>
</dbReference>
<dbReference type="GO" id="GO:0005886">
    <property type="term" value="C:plasma membrane"/>
    <property type="evidence" value="ECO:0007669"/>
    <property type="project" value="UniProtKB-SubCell"/>
</dbReference>
<feature type="transmembrane region" description="Helical" evidence="6">
    <location>
        <begin position="17"/>
        <end position="35"/>
    </location>
</feature>
<dbReference type="NCBIfam" id="TIGR00360">
    <property type="entry name" value="ComEC_N-term"/>
    <property type="match status" value="1"/>
</dbReference>
<evidence type="ECO:0000256" key="1">
    <source>
        <dbReference type="ARBA" id="ARBA00004651"/>
    </source>
</evidence>
<evidence type="ECO:0000259" key="7">
    <source>
        <dbReference type="Pfam" id="PF03772"/>
    </source>
</evidence>
<name>A0A916QTR1_9RHOB</name>
<sequence>MGFDLLAEALFAQRHRFGLWVPVWLGLGVSAYFSLRFEPDAWILSSVTGLVLMAFPLSRIGPDVMRVLVWVPALIALGFLVTAGRARLVAAPKLGWHYYGSIEGTIVHLDRSGSDKPRVTLADPVLERTAPQRTPDRVRVSLHSELAGTALKPGARIMLTASLSPPAGPVEPDGFDFQRMAWFNRLGAVGYARAPPVLAVPANNRAFALRVFALRMQMSRHIQHHIPGRTGAFAAAIITGDRSQIDPVLLADLRRSNLAHLLAISGLHMGLLTGFVFALIRLGIAAVPYLSVRVQAKKIGAVVALLAGAGYLLVSGANIATQRAFVMVAVMLVAVLLERPAITLRAVAIAATLILLFRPESLSGPGFQMSFAATTALVAMFEALNKSRGWQALRQSRFWLLSPFASLVIASAVAGAATAPFSAFHFNQMAQYGLLANLASVPVMSLIVMPAAVIAGVLTLIGLESGAFWVMGQGIDWILGVAHFVASQEGAITRIKSGPVWTLGLVTSGALIVVIWQGALCWVGVPVAILGLVFWASADRPDLLLTHNGRMAGLQTEQGRAVSRAKGNGFAAMNWLENDGDGAGQAEAAARFELDGDDWRVAFKGTTVAYLWGKKRSVAEVQSACDAADLLVAPQWTEKITGPCQAITAAELRKGGAVAISVEPEGLKITTARQVSGARLWNMR</sequence>
<dbReference type="InterPro" id="IPR004477">
    <property type="entry name" value="ComEC_N"/>
</dbReference>
<feature type="transmembrane region" description="Helical" evidence="6">
    <location>
        <begin position="439"/>
        <end position="461"/>
    </location>
</feature>
<evidence type="ECO:0000313" key="9">
    <source>
        <dbReference type="EMBL" id="GGA11244.1"/>
    </source>
</evidence>
<protein>
    <recommendedName>
        <fullName evidence="11">Competence protein</fullName>
    </recommendedName>
</protein>
<dbReference type="Pfam" id="PF13567">
    <property type="entry name" value="DUF4131"/>
    <property type="match status" value="1"/>
</dbReference>
<reference evidence="9" key="2">
    <citation type="submission" date="2020-09" db="EMBL/GenBank/DDBJ databases">
        <authorList>
            <person name="Sun Q."/>
            <person name="Zhou Y."/>
        </authorList>
    </citation>
    <scope>NUCLEOTIDE SEQUENCE</scope>
    <source>
        <strain evidence="9">CGMCC 1.15880</strain>
    </source>
</reference>
<evidence type="ECO:0000259" key="8">
    <source>
        <dbReference type="Pfam" id="PF13567"/>
    </source>
</evidence>
<feature type="transmembrane region" description="Helical" evidence="6">
    <location>
        <begin position="299"/>
        <end position="317"/>
    </location>
</feature>
<keyword evidence="3 6" id="KW-0812">Transmembrane</keyword>
<comment type="caution">
    <text evidence="9">The sequence shown here is derived from an EMBL/GenBank/DDBJ whole genome shotgun (WGS) entry which is preliminary data.</text>
</comment>
<dbReference type="InterPro" id="IPR052159">
    <property type="entry name" value="Competence_DNA_uptake"/>
</dbReference>
<keyword evidence="10" id="KW-1185">Reference proteome</keyword>
<reference evidence="9" key="1">
    <citation type="journal article" date="2014" name="Int. J. Syst. Evol. Microbiol.">
        <title>Complete genome sequence of Corynebacterium casei LMG S-19264T (=DSM 44701T), isolated from a smear-ripened cheese.</title>
        <authorList>
            <consortium name="US DOE Joint Genome Institute (JGI-PGF)"/>
            <person name="Walter F."/>
            <person name="Albersmeier A."/>
            <person name="Kalinowski J."/>
            <person name="Ruckert C."/>
        </authorList>
    </citation>
    <scope>NUCLEOTIDE SEQUENCE</scope>
    <source>
        <strain evidence="9">CGMCC 1.15880</strain>
    </source>
</reference>
<keyword evidence="4 6" id="KW-1133">Transmembrane helix</keyword>
<feature type="transmembrane region" description="Helical" evidence="6">
    <location>
        <begin position="369"/>
        <end position="386"/>
    </location>
</feature>
<feature type="transmembrane region" description="Helical" evidence="6">
    <location>
        <begin position="261"/>
        <end position="287"/>
    </location>
</feature>
<dbReference type="Proteomes" id="UP000628017">
    <property type="component" value="Unassembled WGS sequence"/>
</dbReference>
<dbReference type="RefSeq" id="WP_188671354.1">
    <property type="nucleotide sequence ID" value="NZ_BMKA01000001.1"/>
</dbReference>
<accession>A0A916QTR1</accession>
<feature type="domain" description="DUF4131" evidence="8">
    <location>
        <begin position="39"/>
        <end position="196"/>
    </location>
</feature>
<feature type="transmembrane region" description="Helical" evidence="6">
    <location>
        <begin position="67"/>
        <end position="84"/>
    </location>
</feature>
<feature type="transmembrane region" description="Helical" evidence="6">
    <location>
        <begin position="398"/>
        <end position="419"/>
    </location>
</feature>
<keyword evidence="5 6" id="KW-0472">Membrane</keyword>
<feature type="domain" description="ComEC/Rec2-related protein" evidence="7">
    <location>
        <begin position="237"/>
        <end position="517"/>
    </location>
</feature>
<comment type="subcellular location">
    <subcellularLocation>
        <location evidence="1">Cell membrane</location>
        <topology evidence="1">Multi-pass membrane protein</topology>
    </subcellularLocation>
</comment>
<evidence type="ECO:0000256" key="3">
    <source>
        <dbReference type="ARBA" id="ARBA00022692"/>
    </source>
</evidence>
<dbReference type="PANTHER" id="PTHR30619">
    <property type="entry name" value="DNA INTERNALIZATION/COMPETENCE PROTEIN COMEC/REC2"/>
    <property type="match status" value="1"/>
</dbReference>
<feature type="transmembrane region" description="Helical" evidence="6">
    <location>
        <begin position="506"/>
        <end position="535"/>
    </location>
</feature>
<evidence type="ECO:0000256" key="4">
    <source>
        <dbReference type="ARBA" id="ARBA00022989"/>
    </source>
</evidence>